<feature type="compositionally biased region" description="Low complexity" evidence="3">
    <location>
        <begin position="56"/>
        <end position="71"/>
    </location>
</feature>
<dbReference type="CDD" id="cd23509">
    <property type="entry name" value="Gnk2-like"/>
    <property type="match status" value="1"/>
</dbReference>
<proteinExistence type="predicted"/>
<feature type="region of interest" description="Disordered" evidence="3">
    <location>
        <begin position="48"/>
        <end position="71"/>
    </location>
</feature>
<feature type="compositionally biased region" description="Basic and acidic residues" evidence="3">
    <location>
        <begin position="84"/>
        <end position="99"/>
    </location>
</feature>
<evidence type="ECO:0000256" key="2">
    <source>
        <dbReference type="ARBA" id="ARBA00022737"/>
    </source>
</evidence>
<dbReference type="Gene3D" id="3.30.430.20">
    <property type="entry name" value="Gnk2 domain, C-X8-C-X2-C motif"/>
    <property type="match status" value="1"/>
</dbReference>
<evidence type="ECO:0000313" key="6">
    <source>
        <dbReference type="Proteomes" id="UP000479710"/>
    </source>
</evidence>
<sequence>MRDPVVLYSTNWRQPWLAADGSDRARSRPPNLLFPDLVTSGRYRRRHLLHHPPPSSLSSGPAGISSPPLASSLSGCGGLAGVGWREREGEHRKGKRESARAAAVSSGFYSDSYGTPSDKAFGTIMCYVDRDWTKCQRCLDAATSGASTGCPYSRTATVM</sequence>
<reference evidence="5 6" key="1">
    <citation type="submission" date="2019-11" db="EMBL/GenBank/DDBJ databases">
        <title>Whole genome sequence of Oryza granulata.</title>
        <authorList>
            <person name="Li W."/>
        </authorList>
    </citation>
    <scope>NUCLEOTIDE SEQUENCE [LARGE SCALE GENOMIC DNA]</scope>
    <source>
        <strain evidence="6">cv. Menghai</strain>
        <tissue evidence="5">Leaf</tissue>
    </source>
</reference>
<dbReference type="InterPro" id="IPR002902">
    <property type="entry name" value="GNK2"/>
</dbReference>
<dbReference type="InterPro" id="IPR038408">
    <property type="entry name" value="GNK2_sf"/>
</dbReference>
<evidence type="ECO:0000256" key="1">
    <source>
        <dbReference type="ARBA" id="ARBA00022729"/>
    </source>
</evidence>
<keyword evidence="2" id="KW-0677">Repeat</keyword>
<evidence type="ECO:0000259" key="4">
    <source>
        <dbReference type="PROSITE" id="PS51473"/>
    </source>
</evidence>
<organism evidence="5 6">
    <name type="scientific">Oryza meyeriana var. granulata</name>
    <dbReference type="NCBI Taxonomy" id="110450"/>
    <lineage>
        <taxon>Eukaryota</taxon>
        <taxon>Viridiplantae</taxon>
        <taxon>Streptophyta</taxon>
        <taxon>Embryophyta</taxon>
        <taxon>Tracheophyta</taxon>
        <taxon>Spermatophyta</taxon>
        <taxon>Magnoliopsida</taxon>
        <taxon>Liliopsida</taxon>
        <taxon>Poales</taxon>
        <taxon>Poaceae</taxon>
        <taxon>BOP clade</taxon>
        <taxon>Oryzoideae</taxon>
        <taxon>Oryzeae</taxon>
        <taxon>Oryzinae</taxon>
        <taxon>Oryza</taxon>
        <taxon>Oryza meyeriana</taxon>
    </lineage>
</organism>
<dbReference type="Proteomes" id="UP000479710">
    <property type="component" value="Unassembled WGS sequence"/>
</dbReference>
<keyword evidence="6" id="KW-1185">Reference proteome</keyword>
<name>A0A6G1BMV0_9ORYZ</name>
<feature type="region of interest" description="Disordered" evidence="3">
    <location>
        <begin position="81"/>
        <end position="100"/>
    </location>
</feature>
<evidence type="ECO:0000256" key="3">
    <source>
        <dbReference type="SAM" id="MobiDB-lite"/>
    </source>
</evidence>
<protein>
    <recommendedName>
        <fullName evidence="4">Gnk2-homologous domain-containing protein</fullName>
    </recommendedName>
</protein>
<dbReference type="AlphaFoldDB" id="A0A6G1BMV0"/>
<feature type="domain" description="Gnk2-homologous" evidence="4">
    <location>
        <begin position="70"/>
        <end position="159"/>
    </location>
</feature>
<keyword evidence="1" id="KW-0732">Signal</keyword>
<dbReference type="PROSITE" id="PS51473">
    <property type="entry name" value="GNK2"/>
    <property type="match status" value="1"/>
</dbReference>
<evidence type="ECO:0000313" key="5">
    <source>
        <dbReference type="EMBL" id="KAF0889358.1"/>
    </source>
</evidence>
<comment type="caution">
    <text evidence="5">The sequence shown here is derived from an EMBL/GenBank/DDBJ whole genome shotgun (WGS) entry which is preliminary data.</text>
</comment>
<dbReference type="Pfam" id="PF01657">
    <property type="entry name" value="Stress-antifung"/>
    <property type="match status" value="1"/>
</dbReference>
<dbReference type="EMBL" id="SPHZ02000012">
    <property type="protein sequence ID" value="KAF0889358.1"/>
    <property type="molecule type" value="Genomic_DNA"/>
</dbReference>
<accession>A0A6G1BMV0</accession>
<gene>
    <name evidence="5" type="ORF">E2562_023658</name>
</gene>